<sequence>MNTFWLKNVRLETGFKKENGTVTGTVAQEFHLKIENGKLTSMTADENEIKNSLPVVDAKGKLMLPSFREMHIHIDKTYFSGPWKACRPITNGIFTRIEEEKDLLPKQFPFAQERAEKMIELLLQNGHTHIRTHCNVEPTSGLKNLEITINALEKYKNFITYEIVAFPQHGLLRSGSVQLIRDAMKNGATHVGGVDPATIDRNIEKSLWTTFDIAAEHNAGIDIHLHEPNSLGAFTFERLADFTKEAKMKGKVTISHAIALGDLEGQPLVDIMNVLKEQEIDITTTVPINRHTIPIPALDKHGLKVSVGHDSLTDHWSPFGTGDTVEKLSVLAERFRCIDEFSLNRSWKYASGGVTPLNDAGEQVWPKVGDQADFILVDASCSAEAVARRARIVSVYKNGNKADQSCLERNDELEMAEER</sequence>
<proteinExistence type="predicted"/>
<dbReference type="EMBL" id="CP126116">
    <property type="protein sequence ID" value="WHZ58356.1"/>
    <property type="molecule type" value="Genomic_DNA"/>
</dbReference>
<accession>A0ACD4RCY2</accession>
<evidence type="ECO:0000313" key="1">
    <source>
        <dbReference type="EMBL" id="WHZ58356.1"/>
    </source>
</evidence>
<organism evidence="1 2">
    <name type="scientific">Metabacillus hrfriensis</name>
    <dbReference type="NCBI Taxonomy" id="3048891"/>
    <lineage>
        <taxon>Bacteria</taxon>
        <taxon>Bacillati</taxon>
        <taxon>Bacillota</taxon>
        <taxon>Bacilli</taxon>
        <taxon>Bacillales</taxon>
        <taxon>Bacillaceae</taxon>
        <taxon>Metabacillus</taxon>
    </lineage>
</organism>
<keyword evidence="2" id="KW-1185">Reference proteome</keyword>
<reference evidence="2" key="1">
    <citation type="journal article" date="2025" name="Aquaculture">
        <title>Assessment of the bioflocculant production and safety properties of Metabacillus hrfriensis sp. nov. based on phenotypic and whole-genome sequencing analysis.</title>
        <authorList>
            <person name="Zhang R."/>
            <person name="Zhao Z."/>
            <person name="Luo L."/>
            <person name="Wang S."/>
            <person name="Guo K."/>
            <person name="Xu W."/>
        </authorList>
    </citation>
    <scope>NUCLEOTIDE SEQUENCE [LARGE SCALE GENOMIC DNA]</scope>
    <source>
        <strain evidence="2">CT-WN-B3</strain>
    </source>
</reference>
<dbReference type="Proteomes" id="UP001226091">
    <property type="component" value="Chromosome"/>
</dbReference>
<gene>
    <name evidence="1" type="ORF">QLQ22_02995</name>
</gene>
<name>A0ACD4RCY2_9BACI</name>
<evidence type="ECO:0000313" key="2">
    <source>
        <dbReference type="Proteomes" id="UP001226091"/>
    </source>
</evidence>
<protein>
    <submittedName>
        <fullName evidence="1">Amidohydrolase family protein</fullName>
    </submittedName>
</protein>